<keyword evidence="3" id="KW-0547">Nucleotide-binding</keyword>
<keyword evidence="3 7" id="KW-0436">Ligase</keyword>
<proteinExistence type="inferred from homology"/>
<dbReference type="Gene3D" id="3.90.190.20">
    <property type="entry name" value="Mur ligase, C-terminal domain"/>
    <property type="match status" value="1"/>
</dbReference>
<dbReference type="GO" id="GO:0008765">
    <property type="term" value="F:UDP-N-acetylmuramoylalanyl-D-glutamate-2,6-diaminopimelate ligase activity"/>
    <property type="evidence" value="ECO:0007669"/>
    <property type="project" value="UniProtKB-EC"/>
</dbReference>
<dbReference type="Pfam" id="PF02875">
    <property type="entry name" value="Mur_ligase_C"/>
    <property type="match status" value="1"/>
</dbReference>
<dbReference type="SUPFAM" id="SSF53244">
    <property type="entry name" value="MurD-like peptide ligases, peptide-binding domain"/>
    <property type="match status" value="1"/>
</dbReference>
<keyword evidence="3 4" id="KW-0961">Cell wall biogenesis/degradation</keyword>
<dbReference type="HAMAP" id="MF_00208">
    <property type="entry name" value="MurE"/>
    <property type="match status" value="1"/>
</dbReference>
<evidence type="ECO:0000259" key="5">
    <source>
        <dbReference type="Pfam" id="PF02875"/>
    </source>
</evidence>
<evidence type="ECO:0000313" key="7">
    <source>
        <dbReference type="EMBL" id="MBM6753493.1"/>
    </source>
</evidence>
<dbReference type="PANTHER" id="PTHR23135">
    <property type="entry name" value="MUR LIGASE FAMILY MEMBER"/>
    <property type="match status" value="1"/>
</dbReference>
<feature type="binding site" evidence="3">
    <location>
        <position position="36"/>
    </location>
    <ligand>
        <name>UDP-N-acetyl-alpha-D-muramoyl-L-alanyl-D-glutamate</name>
        <dbReference type="ChEBI" id="CHEBI:83900"/>
    </ligand>
</feature>
<dbReference type="Gene3D" id="3.40.1190.10">
    <property type="entry name" value="Mur-like, catalytic domain"/>
    <property type="match status" value="1"/>
</dbReference>
<dbReference type="PANTHER" id="PTHR23135:SF4">
    <property type="entry name" value="UDP-N-ACETYLMURAMOYL-L-ALANYL-D-GLUTAMATE--2,6-DIAMINOPIMELATE LIGASE MURE HOMOLOG, CHLOROPLASTIC"/>
    <property type="match status" value="1"/>
</dbReference>
<feature type="binding site" evidence="3">
    <location>
        <begin position="159"/>
        <end position="160"/>
    </location>
    <ligand>
        <name>UDP-N-acetyl-alpha-D-muramoyl-L-alanyl-D-glutamate</name>
        <dbReference type="ChEBI" id="CHEBI:83900"/>
    </ligand>
</feature>
<reference evidence="7 8" key="1">
    <citation type="journal article" date="2021" name="Sci. Rep.">
        <title>The distribution of antibiotic resistance genes in chicken gut microbiota commensals.</title>
        <authorList>
            <person name="Juricova H."/>
            <person name="Matiasovicova J."/>
            <person name="Kubasova T."/>
            <person name="Cejkova D."/>
            <person name="Rychlik I."/>
        </authorList>
    </citation>
    <scope>NUCLEOTIDE SEQUENCE [LARGE SCALE GENOMIC DNA]</scope>
    <source>
        <strain evidence="7 8">An810</strain>
    </source>
</reference>
<keyword evidence="3" id="KW-0460">Magnesium</keyword>
<evidence type="ECO:0000256" key="2">
    <source>
        <dbReference type="ARBA" id="ARBA00005898"/>
    </source>
</evidence>
<keyword evidence="8" id="KW-1185">Reference proteome</keyword>
<name>A0ABS2EM33_9LACO</name>
<evidence type="ECO:0000256" key="3">
    <source>
        <dbReference type="HAMAP-Rule" id="MF_00208"/>
    </source>
</evidence>
<keyword evidence="3 4" id="KW-0132">Cell division</keyword>
<comment type="pathway">
    <text evidence="1 3 4">Cell wall biogenesis; peptidoglycan biosynthesis.</text>
</comment>
<comment type="caution">
    <text evidence="7">The sequence shown here is derived from an EMBL/GenBank/DDBJ whole genome shotgun (WGS) entry which is preliminary data.</text>
</comment>
<feature type="binding site" evidence="3">
    <location>
        <position position="186"/>
    </location>
    <ligand>
        <name>UDP-N-acetyl-alpha-D-muramoyl-L-alanyl-D-glutamate</name>
        <dbReference type="ChEBI" id="CHEBI:83900"/>
    </ligand>
</feature>
<keyword evidence="3" id="KW-0963">Cytoplasm</keyword>
<dbReference type="InterPro" id="IPR005761">
    <property type="entry name" value="UDP-N-AcMur-Glu-dNH2Pim_ligase"/>
</dbReference>
<dbReference type="InterPro" id="IPR036615">
    <property type="entry name" value="Mur_ligase_C_dom_sf"/>
</dbReference>
<keyword evidence="3 4" id="KW-0131">Cell cycle</keyword>
<dbReference type="InterPro" id="IPR013221">
    <property type="entry name" value="Mur_ligase_cen"/>
</dbReference>
<comment type="function">
    <text evidence="3">Catalyzes the addition of an amino acid to the nucleotide precursor UDP-N-acetylmuramoyl-L-alanyl-D-glutamate (UMAG) in the biosynthesis of bacterial cell-wall peptidoglycan.</text>
</comment>
<keyword evidence="3 4" id="KW-0133">Cell shape</keyword>
<dbReference type="SUPFAM" id="SSF53623">
    <property type="entry name" value="MurD-like peptide ligases, catalytic domain"/>
    <property type="match status" value="1"/>
</dbReference>
<keyword evidence="3" id="KW-0067">ATP-binding</keyword>
<dbReference type="Pfam" id="PF08245">
    <property type="entry name" value="Mur_ligase_M"/>
    <property type="match status" value="1"/>
</dbReference>
<dbReference type="EC" id="6.3.2.-" evidence="3"/>
<evidence type="ECO:0000313" key="8">
    <source>
        <dbReference type="Proteomes" id="UP000776629"/>
    </source>
</evidence>
<feature type="binding site" evidence="3">
    <location>
        <begin position="113"/>
        <end position="119"/>
    </location>
    <ligand>
        <name>ATP</name>
        <dbReference type="ChEBI" id="CHEBI:30616"/>
    </ligand>
</feature>
<dbReference type="SUPFAM" id="SSF63418">
    <property type="entry name" value="MurE/MurF N-terminal domain"/>
    <property type="match status" value="1"/>
</dbReference>
<dbReference type="Gene3D" id="3.40.1390.10">
    <property type="entry name" value="MurE/MurF, N-terminal domain"/>
    <property type="match status" value="1"/>
</dbReference>
<comment type="subcellular location">
    <subcellularLocation>
        <location evidence="3 4">Cytoplasm</location>
    </subcellularLocation>
</comment>
<dbReference type="Proteomes" id="UP000776629">
    <property type="component" value="Unassembled WGS sequence"/>
</dbReference>
<organism evidence="7 8">
    <name type="scientific">Limosilactobacillus alvi</name>
    <dbReference type="NCBI Taxonomy" id="990412"/>
    <lineage>
        <taxon>Bacteria</taxon>
        <taxon>Bacillati</taxon>
        <taxon>Bacillota</taxon>
        <taxon>Bacilli</taxon>
        <taxon>Lactobacillales</taxon>
        <taxon>Lactobacillaceae</taxon>
        <taxon>Limosilactobacillus</taxon>
    </lineage>
</organism>
<comment type="caution">
    <text evidence="3">Lacks conserved residue(s) required for the propagation of feature annotation.</text>
</comment>
<feature type="modified residue" description="N6-carboxylysine" evidence="3">
    <location>
        <position position="228"/>
    </location>
</feature>
<evidence type="ECO:0000259" key="6">
    <source>
        <dbReference type="Pfam" id="PF08245"/>
    </source>
</evidence>
<comment type="similarity">
    <text evidence="2 3">Belongs to the MurCDEF family. MurE subfamily.</text>
</comment>
<dbReference type="NCBIfam" id="TIGR01085">
    <property type="entry name" value="murE"/>
    <property type="match status" value="1"/>
</dbReference>
<dbReference type="InterPro" id="IPR004101">
    <property type="entry name" value="Mur_ligase_C"/>
</dbReference>
<evidence type="ECO:0000256" key="1">
    <source>
        <dbReference type="ARBA" id="ARBA00004752"/>
    </source>
</evidence>
<dbReference type="RefSeq" id="WP_204775993.1">
    <property type="nucleotide sequence ID" value="NZ_JACJJQ010000005.1"/>
</dbReference>
<feature type="binding site" evidence="3">
    <location>
        <position position="194"/>
    </location>
    <ligand>
        <name>UDP-N-acetyl-alpha-D-muramoyl-L-alanyl-D-glutamate</name>
        <dbReference type="ChEBI" id="CHEBI:83900"/>
    </ligand>
</feature>
<sequence>MSLTLTEAVALLKEHDLLVTVVNQNATEFQAVEYDSRKVKTANTLFFCKGVGFQPQYLALAVEKGAVAYVAMQAYDQPVTGIIVKDDQKAMALLSAAFYDYPQNELFVIGITGTKGKTTTAYFTTNALETSTAKKTALISTLNTVLGPKPDQTFKSKLTTPESMDLFADMREAVDNGMNHLVMEVSSQSYLKNRVYGLKFDVGIFLNISPDHIGRNEHPTFANYLYCKEQLLVNAKVCIINREIEVFDQLLQAAKATTDPDKIFVFSQTEQPGVDFVYHSLESNLAESKFELQAKSQKAQELALTGEYVASVPGDYNEGNATAAIISAGLAGATAPMIQAALKQTHIPGRMEVLPTKGHGTVYIDYAHDYASVKRLVAFLRAQTQTKEDRVIVVLGATGDKGISRRQGFGKALSEERADYVILTTDDPGFEDPKAIAEEIDRHIDHDQVGHVEYIADRASAIEKAITMSKNDMVVIAGKGADAYQKVKGQDLPYPSDLVVAKQVIEKLGAQPKK</sequence>
<comment type="PTM">
    <text evidence="3">Carboxylation is probably crucial for Mg(2+) binding and, consequently, for the gamma-phosphate positioning of ATP.</text>
</comment>
<dbReference type="InterPro" id="IPR035911">
    <property type="entry name" value="MurE/MurF_N"/>
</dbReference>
<feature type="domain" description="Mur ligase C-terminal" evidence="5">
    <location>
        <begin position="349"/>
        <end position="480"/>
    </location>
</feature>
<feature type="domain" description="Mur ligase central" evidence="6">
    <location>
        <begin position="111"/>
        <end position="327"/>
    </location>
</feature>
<gene>
    <name evidence="3" type="primary">murE</name>
    <name evidence="7" type="ORF">H5993_01750</name>
</gene>
<accession>A0ABS2EM33</accession>
<protein>
    <recommendedName>
        <fullName evidence="3">UDP-N-acetylmuramyl-tripeptide synthetase</fullName>
        <ecNumber evidence="3">6.3.2.-</ecNumber>
    </recommendedName>
    <alternativeName>
        <fullName evidence="3">UDP-MurNAc-tripeptide synthetase</fullName>
    </alternativeName>
</protein>
<dbReference type="EMBL" id="JACJJQ010000005">
    <property type="protein sequence ID" value="MBM6753493.1"/>
    <property type="molecule type" value="Genomic_DNA"/>
</dbReference>
<evidence type="ECO:0000256" key="4">
    <source>
        <dbReference type="RuleBase" id="RU004135"/>
    </source>
</evidence>
<dbReference type="NCBIfam" id="NF001130">
    <property type="entry name" value="PRK00139.2-4"/>
    <property type="match status" value="1"/>
</dbReference>
<keyword evidence="3 4" id="KW-0573">Peptidoglycan synthesis</keyword>
<dbReference type="InterPro" id="IPR036565">
    <property type="entry name" value="Mur-like_cat_sf"/>
</dbReference>
<comment type="cofactor">
    <cofactor evidence="3">
        <name>Mg(2+)</name>
        <dbReference type="ChEBI" id="CHEBI:18420"/>
    </cofactor>
</comment>